<evidence type="ECO:0000313" key="1">
    <source>
        <dbReference type="EMBL" id="AGK56384.1"/>
    </source>
</evidence>
<dbReference type="AlphaFoldDB" id="N0AZ27"/>
<reference evidence="1 2" key="1">
    <citation type="journal article" date="2013" name="Genome Announc.">
        <title>Genome sequences for three denitrifying bacterial strains isolated from a uranium- and nitrate-contaminated subsurface environment.</title>
        <authorList>
            <person name="Venkatramanan R."/>
            <person name="Prakash O."/>
            <person name="Woyke T."/>
            <person name="Chain P."/>
            <person name="Goodwin L.A."/>
            <person name="Watson D."/>
            <person name="Brooks S."/>
            <person name="Kostka J.E."/>
            <person name="Green S.J."/>
        </authorList>
    </citation>
    <scope>NUCLEOTIDE SEQUENCE [LARGE SCALE GENOMIC DNA]</scope>
    <source>
        <strain evidence="1 2">1NES1</strain>
    </source>
</reference>
<gene>
    <name evidence="1" type="ORF">HYPDE_23488</name>
</gene>
<keyword evidence="2" id="KW-1185">Reference proteome</keyword>
<proteinExistence type="predicted"/>
<accession>N0AZ27</accession>
<dbReference type="EMBL" id="CP005587">
    <property type="protein sequence ID" value="AGK56384.1"/>
    <property type="molecule type" value="Genomic_DNA"/>
</dbReference>
<name>N0AZ27_9HYPH</name>
<protein>
    <submittedName>
        <fullName evidence="1">Uncharacterized protein</fullName>
    </submittedName>
</protein>
<organism evidence="1 2">
    <name type="scientific">Hyphomicrobium denitrificans 1NES1</name>
    <dbReference type="NCBI Taxonomy" id="670307"/>
    <lineage>
        <taxon>Bacteria</taxon>
        <taxon>Pseudomonadati</taxon>
        <taxon>Pseudomonadota</taxon>
        <taxon>Alphaproteobacteria</taxon>
        <taxon>Hyphomicrobiales</taxon>
        <taxon>Hyphomicrobiaceae</taxon>
        <taxon>Hyphomicrobium</taxon>
    </lineage>
</organism>
<dbReference type="HOGENOM" id="CLU_2464855_0_0_5"/>
<dbReference type="KEGG" id="hdt:HYPDE_23488"/>
<evidence type="ECO:0000313" key="2">
    <source>
        <dbReference type="Proteomes" id="UP000005952"/>
    </source>
</evidence>
<dbReference type="Proteomes" id="UP000005952">
    <property type="component" value="Chromosome"/>
</dbReference>
<sequence>MAGATLEARAGVTRALGARKLVTESWRLTLSSDRANQLSTRIIAFCAAANIADQQLMWSRLCERDGFRRARPDGSSFRRIRSLGSFLK</sequence>